<dbReference type="Gene3D" id="3.40.390.10">
    <property type="entry name" value="Collagenase (Catalytic Domain)"/>
    <property type="match status" value="1"/>
</dbReference>
<dbReference type="InterPro" id="IPR001818">
    <property type="entry name" value="Pept_M10_metallopeptidase"/>
</dbReference>
<dbReference type="Pfam" id="PF00413">
    <property type="entry name" value="Peptidase_M10"/>
    <property type="match status" value="1"/>
</dbReference>
<evidence type="ECO:0000256" key="5">
    <source>
        <dbReference type="ARBA" id="ARBA00022737"/>
    </source>
</evidence>
<name>A0ABM5NF53_LIBAS</name>
<dbReference type="InterPro" id="IPR006026">
    <property type="entry name" value="Peptidase_Metallo"/>
</dbReference>
<protein>
    <submittedName>
        <fullName evidence="9">Serralysin</fullName>
    </submittedName>
</protein>
<reference evidence="9 10" key="1">
    <citation type="journal article" date="2013" name="Genome Announc.">
        <title>Complete Genome Sequence of a Chinese Strain of 'Candidatus Liberibacter asiaticus'.</title>
        <authorList>
            <person name="Lin H."/>
            <person name="Han C.S."/>
            <person name="Liu B."/>
            <person name="Lou B."/>
            <person name="Bai X."/>
            <person name="Deng C."/>
            <person name="Civerolo E.L."/>
            <person name="Gupta G."/>
        </authorList>
    </citation>
    <scope>NUCLEOTIDE SEQUENCE [LARGE SCALE GENOMIC DNA]</scope>
    <source>
        <strain evidence="10">gxpsy</strain>
    </source>
</reference>
<evidence type="ECO:0000259" key="8">
    <source>
        <dbReference type="SMART" id="SM00235"/>
    </source>
</evidence>
<evidence type="ECO:0000256" key="7">
    <source>
        <dbReference type="ARBA" id="ARBA00022833"/>
    </source>
</evidence>
<keyword evidence="4" id="KW-0479">Metal-binding</keyword>
<dbReference type="SUPFAM" id="SSF55486">
    <property type="entry name" value="Metalloproteases ('zincins'), catalytic domain"/>
    <property type="match status" value="1"/>
</dbReference>
<keyword evidence="5" id="KW-0677">Repeat</keyword>
<keyword evidence="6" id="KW-0378">Hydrolase</keyword>
<evidence type="ECO:0000256" key="2">
    <source>
        <dbReference type="ARBA" id="ARBA00022525"/>
    </source>
</evidence>
<dbReference type="Proteomes" id="UP000011820">
    <property type="component" value="Chromosome"/>
</dbReference>
<proteinExistence type="predicted"/>
<accession>A0ABM5NF53</accession>
<evidence type="ECO:0000256" key="3">
    <source>
        <dbReference type="ARBA" id="ARBA00022670"/>
    </source>
</evidence>
<evidence type="ECO:0000313" key="9">
    <source>
        <dbReference type="EMBL" id="AGH16621.1"/>
    </source>
</evidence>
<dbReference type="InterPro" id="IPR024079">
    <property type="entry name" value="MetalloPept_cat_dom_sf"/>
</dbReference>
<dbReference type="InterPro" id="IPR013858">
    <property type="entry name" value="Peptidase_M10B_C"/>
</dbReference>
<keyword evidence="10" id="KW-1185">Reference proteome</keyword>
<keyword evidence="2" id="KW-0964">Secreted</keyword>
<dbReference type="InterPro" id="IPR011049">
    <property type="entry name" value="Serralysin-like_metalloprot_C"/>
</dbReference>
<comment type="subcellular location">
    <subcellularLocation>
        <location evidence="1">Secreted</location>
    </subcellularLocation>
</comment>
<evidence type="ECO:0000256" key="1">
    <source>
        <dbReference type="ARBA" id="ARBA00004613"/>
    </source>
</evidence>
<dbReference type="SUPFAM" id="SSF51120">
    <property type="entry name" value="beta-Roll"/>
    <property type="match status" value="1"/>
</dbReference>
<organism evidence="9 10">
    <name type="scientific">Candidatus Liberibacter asiaticus str. gxpsy</name>
    <dbReference type="NCBI Taxonomy" id="1174529"/>
    <lineage>
        <taxon>Bacteria</taxon>
        <taxon>Pseudomonadati</taxon>
        <taxon>Pseudomonadota</taxon>
        <taxon>Alphaproteobacteria</taxon>
        <taxon>Hyphomicrobiales</taxon>
        <taxon>Rhizobiaceae</taxon>
        <taxon>Liberibacter</taxon>
    </lineage>
</organism>
<keyword evidence="7" id="KW-0862">Zinc</keyword>
<feature type="domain" description="Peptidase metallopeptidase" evidence="8">
    <location>
        <begin position="19"/>
        <end position="168"/>
    </location>
</feature>
<gene>
    <name evidence="9" type="ORF">WSI_01255</name>
</gene>
<dbReference type="InterPro" id="IPR034033">
    <property type="entry name" value="Serralysin-like"/>
</dbReference>
<dbReference type="CDD" id="cd04277">
    <property type="entry name" value="ZnMc_serralysin_like"/>
    <property type="match status" value="1"/>
</dbReference>
<keyword evidence="3" id="KW-0645">Protease</keyword>
<dbReference type="Gene3D" id="2.150.10.10">
    <property type="entry name" value="Serralysin-like metalloprotease, C-terminal"/>
    <property type="match status" value="1"/>
</dbReference>
<evidence type="ECO:0000256" key="6">
    <source>
        <dbReference type="ARBA" id="ARBA00022801"/>
    </source>
</evidence>
<dbReference type="RefSeq" id="WP_015452346.1">
    <property type="nucleotide sequence ID" value="NC_020549.1"/>
</dbReference>
<dbReference type="SMART" id="SM00235">
    <property type="entry name" value="ZnMc"/>
    <property type="match status" value="1"/>
</dbReference>
<dbReference type="Pfam" id="PF08548">
    <property type="entry name" value="Peptidase_M10_C"/>
    <property type="match status" value="1"/>
</dbReference>
<evidence type="ECO:0000313" key="10">
    <source>
        <dbReference type="Proteomes" id="UP000011820"/>
    </source>
</evidence>
<dbReference type="EMBL" id="CP004005">
    <property type="protein sequence ID" value="AGH16621.1"/>
    <property type="molecule type" value="Genomic_DNA"/>
</dbReference>
<evidence type="ECO:0000256" key="4">
    <source>
        <dbReference type="ARBA" id="ARBA00022723"/>
    </source>
</evidence>
<sequence>MHNIKPVYTTERIADHLLRDQYWSNYFIRYKPDVLTTHRLSFDITELNPNAQEVARWALGEWSKVVDLTFEETSIHSDIKFISSNNGYVCTPRYDSRYFMEINFDKADVWRYGIGKGTILSHNALHEIGHALGLMHPGSYNGGYPVYGVDNDYENDSFLTSVMSYFMPQDSMMDASFGYCATPMVSDIVAVQKIYGAPKGSLGNNIYKIEVQQKDSPFIQTIYDSGGDDLLDLTLIGGVKNYIDLNTESWSSIGGYEKNMTIAQHTVIESVVGSSGNDVVIGNSANNVFFESSGNDVFDGSSGLDTFFYYAPSYLYKIYRFENAIIVYDANEHKQDFLSDVERLRFADQCIDSVNVKQRSILEYTASYEDLIQVIGQDVFESMKHFYEFGLSEGRDITFNPDLYLTSYDDLWNVFGSDRSAAAQHYITHGMKEGRALGISGMQFKSVMNLSEKSRDKADLSLSFDHKKVDLYTDYFGDGNYYDSDLYSMHDINHDFS</sequence>